<gene>
    <name evidence="2" type="ORF">FBZ96_101575</name>
</gene>
<protein>
    <submittedName>
        <fullName evidence="2">Uncharacterized protein</fullName>
    </submittedName>
</protein>
<feature type="transmembrane region" description="Helical" evidence="1">
    <location>
        <begin position="88"/>
        <end position="114"/>
    </location>
</feature>
<dbReference type="OrthoDB" id="8221310at2"/>
<evidence type="ECO:0000313" key="2">
    <source>
        <dbReference type="EMBL" id="TWB06760.1"/>
    </source>
</evidence>
<evidence type="ECO:0000256" key="1">
    <source>
        <dbReference type="SAM" id="Phobius"/>
    </source>
</evidence>
<keyword evidence="1" id="KW-1133">Transmembrane helix</keyword>
<reference evidence="2 3" key="1">
    <citation type="submission" date="2019-06" db="EMBL/GenBank/DDBJ databases">
        <title>Genomic Encyclopedia of Type Strains, Phase IV (KMG-V): Genome sequencing to study the core and pangenomes of soil and plant-associated prokaryotes.</title>
        <authorList>
            <person name="Whitman W."/>
        </authorList>
    </citation>
    <scope>NUCLEOTIDE SEQUENCE [LARGE SCALE GENOMIC DNA]</scope>
    <source>
        <strain evidence="2 3">BR 510</strain>
    </source>
</reference>
<dbReference type="AlphaFoldDB" id="A0A560EBM7"/>
<feature type="transmembrane region" description="Helical" evidence="1">
    <location>
        <begin position="150"/>
        <end position="174"/>
    </location>
</feature>
<comment type="caution">
    <text evidence="2">The sequence shown here is derived from an EMBL/GenBank/DDBJ whole genome shotgun (WGS) entry which is preliminary data.</text>
</comment>
<dbReference type="EMBL" id="VITK01000001">
    <property type="protein sequence ID" value="TWB06760.1"/>
    <property type="molecule type" value="Genomic_DNA"/>
</dbReference>
<keyword evidence="1" id="KW-0812">Transmembrane</keyword>
<dbReference type="Proteomes" id="UP000319949">
    <property type="component" value="Unassembled WGS sequence"/>
</dbReference>
<evidence type="ECO:0000313" key="3">
    <source>
        <dbReference type="Proteomes" id="UP000319949"/>
    </source>
</evidence>
<sequence length="189" mass="19803">MLLLVLLPLLPEILILAVSAYAAAVGCQADAGFACAVGPPSASGVIRAALKVAYAVGTKFADDNIVIAWLVGCFLVITLGWSRLASRLLLAFGVTLIFAVLPYFGPILAIGHLVNPKCRPNEGGVPPECTIYGGDVGSAAHNAVRLGWKFFYGAPVAFVAFVLFVIFAVAAHLISRRRAVAREQDAPLA</sequence>
<organism evidence="2 3">
    <name type="scientific">Bradyrhizobium stylosanthis</name>
    <dbReference type="NCBI Taxonomy" id="1803665"/>
    <lineage>
        <taxon>Bacteria</taxon>
        <taxon>Pseudomonadati</taxon>
        <taxon>Pseudomonadota</taxon>
        <taxon>Alphaproteobacteria</taxon>
        <taxon>Hyphomicrobiales</taxon>
        <taxon>Nitrobacteraceae</taxon>
        <taxon>Bradyrhizobium</taxon>
    </lineage>
</organism>
<proteinExistence type="predicted"/>
<feature type="transmembrane region" description="Helical" evidence="1">
    <location>
        <begin position="64"/>
        <end position="81"/>
    </location>
</feature>
<dbReference type="RefSeq" id="WP_063686352.1">
    <property type="nucleotide sequence ID" value="NZ_LVEM01000002.1"/>
</dbReference>
<keyword evidence="1" id="KW-0472">Membrane</keyword>
<name>A0A560EBM7_9BRAD</name>
<accession>A0A560EBM7</accession>
<keyword evidence="3" id="KW-1185">Reference proteome</keyword>